<dbReference type="RefSeq" id="XP_050560973.1">
    <property type="nucleotide sequence ID" value="XM_050705016.1"/>
</dbReference>
<dbReference type="CDD" id="cd00109">
    <property type="entry name" value="Kunitz-type"/>
    <property type="match status" value="2"/>
</dbReference>
<feature type="signal peptide" evidence="4">
    <location>
        <begin position="1"/>
        <end position="25"/>
    </location>
</feature>
<keyword evidence="1" id="KW-0646">Protease inhibitor</keyword>
<keyword evidence="3" id="KW-1015">Disulfide bond</keyword>
<dbReference type="InterPro" id="IPR036880">
    <property type="entry name" value="Kunitz_BPTI_sf"/>
</dbReference>
<evidence type="ECO:0000256" key="1">
    <source>
        <dbReference type="ARBA" id="ARBA00022690"/>
    </source>
</evidence>
<dbReference type="AlphaFoldDB" id="A0A9R0E940"/>
<dbReference type="GO" id="GO:0004867">
    <property type="term" value="F:serine-type endopeptidase inhibitor activity"/>
    <property type="evidence" value="ECO:0007669"/>
    <property type="project" value="UniProtKB-KW"/>
</dbReference>
<dbReference type="InterPro" id="IPR020901">
    <property type="entry name" value="Prtase_inh_Kunz-CS"/>
</dbReference>
<gene>
    <name evidence="7" type="primary">LOC126912521</name>
</gene>
<evidence type="ECO:0000256" key="2">
    <source>
        <dbReference type="ARBA" id="ARBA00022900"/>
    </source>
</evidence>
<name>A0A9R0E940_SPOFR</name>
<evidence type="ECO:0000256" key="4">
    <source>
        <dbReference type="SAM" id="SignalP"/>
    </source>
</evidence>
<evidence type="ECO:0000313" key="7">
    <source>
        <dbReference type="RefSeq" id="XP_050560973.1"/>
    </source>
</evidence>
<dbReference type="PROSITE" id="PS50279">
    <property type="entry name" value="BPTI_KUNITZ_2"/>
    <property type="match status" value="2"/>
</dbReference>
<keyword evidence="6" id="KW-1185">Reference proteome</keyword>
<dbReference type="PANTHER" id="PTHR10083">
    <property type="entry name" value="KUNITZ-TYPE PROTEASE INHIBITOR-RELATED"/>
    <property type="match status" value="1"/>
</dbReference>
<keyword evidence="4" id="KW-0732">Signal</keyword>
<feature type="domain" description="BPTI/Kunitz inhibitor" evidence="5">
    <location>
        <begin position="167"/>
        <end position="217"/>
    </location>
</feature>
<dbReference type="InterPro" id="IPR002223">
    <property type="entry name" value="Kunitz_BPTI"/>
</dbReference>
<evidence type="ECO:0000256" key="3">
    <source>
        <dbReference type="ARBA" id="ARBA00023157"/>
    </source>
</evidence>
<protein>
    <submittedName>
        <fullName evidence="7">Boophilin-G2-like</fullName>
    </submittedName>
</protein>
<organism evidence="6 7">
    <name type="scientific">Spodoptera frugiperda</name>
    <name type="common">Fall armyworm</name>
    <dbReference type="NCBI Taxonomy" id="7108"/>
    <lineage>
        <taxon>Eukaryota</taxon>
        <taxon>Metazoa</taxon>
        <taxon>Ecdysozoa</taxon>
        <taxon>Arthropoda</taxon>
        <taxon>Hexapoda</taxon>
        <taxon>Insecta</taxon>
        <taxon>Pterygota</taxon>
        <taxon>Neoptera</taxon>
        <taxon>Endopterygota</taxon>
        <taxon>Lepidoptera</taxon>
        <taxon>Glossata</taxon>
        <taxon>Ditrysia</taxon>
        <taxon>Noctuoidea</taxon>
        <taxon>Noctuidae</taxon>
        <taxon>Amphipyrinae</taxon>
        <taxon>Spodoptera</taxon>
    </lineage>
</organism>
<dbReference type="Proteomes" id="UP000829999">
    <property type="component" value="Chromosome 26"/>
</dbReference>
<dbReference type="SMART" id="SM00131">
    <property type="entry name" value="KU"/>
    <property type="match status" value="2"/>
</dbReference>
<dbReference type="GeneID" id="126912521"/>
<evidence type="ECO:0000313" key="6">
    <source>
        <dbReference type="Proteomes" id="UP000829999"/>
    </source>
</evidence>
<dbReference type="OrthoDB" id="4473401at2759"/>
<reference evidence="7" key="1">
    <citation type="submission" date="2025-08" db="UniProtKB">
        <authorList>
            <consortium name="RefSeq"/>
        </authorList>
    </citation>
    <scope>IDENTIFICATION</scope>
    <source>
        <tissue evidence="7">Whole larval tissue</tissue>
    </source>
</reference>
<dbReference type="FunFam" id="4.10.410.10:FF:000020">
    <property type="entry name" value="Collagen, type VI, alpha 3"/>
    <property type="match status" value="1"/>
</dbReference>
<sequence length="221" mass="25049">MGKRIFEIKNLYVFIILVVLGVCSNEDFSGDDYSTTLTTAKTYAYVSPKPSSSYRRIDMALDEFNTPVNPLRGQQPGRRSNLKAVWKWDVWCQLQPKVGTCTAEEKAKVGSPRGSFYYNAQLDACQSFTFSGCDGNKNNFPTLIDCERHCKGSALMAIKETEKTPFCDLQPNAGLCMTLTQRYYYDINENECKVFLYGGCGGNQNRFKTHSQCMERCTEEK</sequence>
<feature type="chain" id="PRO_5040345366" evidence="4">
    <location>
        <begin position="26"/>
        <end position="221"/>
    </location>
</feature>
<proteinExistence type="predicted"/>
<dbReference type="Pfam" id="PF00014">
    <property type="entry name" value="Kunitz_BPTI"/>
    <property type="match status" value="2"/>
</dbReference>
<keyword evidence="2" id="KW-0722">Serine protease inhibitor</keyword>
<feature type="domain" description="BPTI/Kunitz inhibitor" evidence="5">
    <location>
        <begin position="92"/>
        <end position="150"/>
    </location>
</feature>
<accession>A0A9R0E940</accession>
<dbReference type="PROSITE" id="PS00280">
    <property type="entry name" value="BPTI_KUNITZ_1"/>
    <property type="match status" value="1"/>
</dbReference>
<dbReference type="Gene3D" id="4.10.410.10">
    <property type="entry name" value="Pancreatic trypsin inhibitor Kunitz domain"/>
    <property type="match status" value="2"/>
</dbReference>
<evidence type="ECO:0000259" key="5">
    <source>
        <dbReference type="PROSITE" id="PS50279"/>
    </source>
</evidence>
<dbReference type="InterPro" id="IPR050098">
    <property type="entry name" value="TFPI/VKTCI-like"/>
</dbReference>
<dbReference type="SUPFAM" id="SSF57362">
    <property type="entry name" value="BPTI-like"/>
    <property type="match status" value="2"/>
</dbReference>
<dbReference type="PRINTS" id="PR00759">
    <property type="entry name" value="BASICPTASE"/>
</dbReference>